<dbReference type="AlphaFoldDB" id="A0AAD4HF98"/>
<name>A0AAD4HF98_9AGAM</name>
<evidence type="ECO:0000313" key="2">
    <source>
        <dbReference type="EMBL" id="KAG1893339.1"/>
    </source>
</evidence>
<organism evidence="2 3">
    <name type="scientific">Suillus fuscotomentosus</name>
    <dbReference type="NCBI Taxonomy" id="1912939"/>
    <lineage>
        <taxon>Eukaryota</taxon>
        <taxon>Fungi</taxon>
        <taxon>Dikarya</taxon>
        <taxon>Basidiomycota</taxon>
        <taxon>Agaricomycotina</taxon>
        <taxon>Agaricomycetes</taxon>
        <taxon>Agaricomycetidae</taxon>
        <taxon>Boletales</taxon>
        <taxon>Suillineae</taxon>
        <taxon>Suillaceae</taxon>
        <taxon>Suillus</taxon>
    </lineage>
</organism>
<accession>A0AAD4HF98</accession>
<keyword evidence="3" id="KW-1185">Reference proteome</keyword>
<comment type="caution">
    <text evidence="2">The sequence shown here is derived from an EMBL/GenBank/DDBJ whole genome shotgun (WGS) entry which is preliminary data.</text>
</comment>
<dbReference type="Proteomes" id="UP001195769">
    <property type="component" value="Unassembled WGS sequence"/>
</dbReference>
<dbReference type="RefSeq" id="XP_041218915.1">
    <property type="nucleotide sequence ID" value="XM_041377682.1"/>
</dbReference>
<keyword evidence="1" id="KW-0472">Membrane</keyword>
<feature type="transmembrane region" description="Helical" evidence="1">
    <location>
        <begin position="241"/>
        <end position="263"/>
    </location>
</feature>
<keyword evidence="1" id="KW-0812">Transmembrane</keyword>
<keyword evidence="1" id="KW-1133">Transmembrane helix</keyword>
<evidence type="ECO:0000256" key="1">
    <source>
        <dbReference type="SAM" id="Phobius"/>
    </source>
</evidence>
<sequence length="347" mass="39613">MFTRVRDDRRSEIDFIRLVLAGRIGPEADEEVDRCHITLNAQQGIPRLPPRRETTITRDIDFVIGLSRSLPYTTALSVWPVPPFKETLIKDNHLKSRAYDPEGDEIQVPMHEIPNVPLGKVEQRHVVRIFSPRLYTAASEDPSRVGLSQEDLALIYDRCLRHTMIQYLPETRYRWPTSYNIALTHARTSTGSLAFDTVDIAWRVLEQLAEIRAPLNKTLNWLPTILEDLVQLSVIAIDSILWWYLVYCGLAAIRLVLVTHFLYCRLMLVNLSRANVRTLSLDATLALSAVWIYTHNACFSPLEVLRVEDPDDADEDATLCPLYMTAVRTLLQSDESDEDEVASEGND</sequence>
<reference evidence="2" key="1">
    <citation type="journal article" date="2020" name="New Phytol.">
        <title>Comparative genomics reveals dynamic genome evolution in host specialist ectomycorrhizal fungi.</title>
        <authorList>
            <person name="Lofgren L.A."/>
            <person name="Nguyen N.H."/>
            <person name="Vilgalys R."/>
            <person name="Ruytinx J."/>
            <person name="Liao H.L."/>
            <person name="Branco S."/>
            <person name="Kuo A."/>
            <person name="LaButti K."/>
            <person name="Lipzen A."/>
            <person name="Andreopoulos W."/>
            <person name="Pangilinan J."/>
            <person name="Riley R."/>
            <person name="Hundley H."/>
            <person name="Na H."/>
            <person name="Barry K."/>
            <person name="Grigoriev I.V."/>
            <person name="Stajich J.E."/>
            <person name="Kennedy P.G."/>
        </authorList>
    </citation>
    <scope>NUCLEOTIDE SEQUENCE</scope>
    <source>
        <strain evidence="2">FC203</strain>
    </source>
</reference>
<proteinExistence type="predicted"/>
<evidence type="ECO:0000313" key="3">
    <source>
        <dbReference type="Proteomes" id="UP001195769"/>
    </source>
</evidence>
<protein>
    <submittedName>
        <fullName evidence="2">Uncharacterized protein</fullName>
    </submittedName>
</protein>
<dbReference type="GeneID" id="64671980"/>
<gene>
    <name evidence="2" type="ORF">F5891DRAFT_985998</name>
</gene>
<dbReference type="EMBL" id="JABBWK010000102">
    <property type="protein sequence ID" value="KAG1893339.1"/>
    <property type="molecule type" value="Genomic_DNA"/>
</dbReference>